<dbReference type="eggNOG" id="COG0582">
    <property type="taxonomic scope" value="Bacteria"/>
</dbReference>
<dbReference type="OrthoDB" id="1784915at2"/>
<sequence length="362" mass="41925">MAKLKTIYRQVDQLFSMSRSFGQKKKALREVGQLDAAIPGSMTYDIYRGACMRFAEDLAEKRGTNKFQICSITPEEVRNFLERLKLTRRPETVHQYSSALSKLEDMTNKRFGKVSWEIDKLDRPRRSREDVTKQRGPAYTPEEANKLIHELRVINPKAADAMEFIRATGCRAESVFGVVRKKGGKVVTDGITVEKVKAYRDFDKVVTPERIDLVRGTVKLIEKGGKVREVTYDRQYQGLMERLVREKPHGKIFAEMKQQTVYCQISVIASKSSFQGRGFHGMRKTFAVHRHKEYVNRLRELIETKDWQKLSKEFPVSGQKARRICESPVDRVVDIVARMRLTTDLGHNRVEVTYRYVPREKG</sequence>
<evidence type="ECO:0000313" key="2">
    <source>
        <dbReference type="EMBL" id="ABO49525.1"/>
    </source>
</evidence>
<reference evidence="2 3" key="1">
    <citation type="submission" date="2007-03" db="EMBL/GenBank/DDBJ databases">
        <title>Complete sequence of Desulfotomaculum reducens MI-1.</title>
        <authorList>
            <consortium name="US DOE Joint Genome Institute"/>
            <person name="Copeland A."/>
            <person name="Lucas S."/>
            <person name="Lapidus A."/>
            <person name="Barry K."/>
            <person name="Detter J.C."/>
            <person name="Glavina del Rio T."/>
            <person name="Hammon N."/>
            <person name="Israni S."/>
            <person name="Dalin E."/>
            <person name="Tice H."/>
            <person name="Pitluck S."/>
            <person name="Sims D."/>
            <person name="Brettin T."/>
            <person name="Bruce D."/>
            <person name="Han C."/>
            <person name="Tapia R."/>
            <person name="Schmutz J."/>
            <person name="Larimer F."/>
            <person name="Land M."/>
            <person name="Hauser L."/>
            <person name="Kyrpides N."/>
            <person name="Kim E."/>
            <person name="Tebo B.M."/>
            <person name="Richardson P."/>
        </authorList>
    </citation>
    <scope>NUCLEOTIDE SEQUENCE [LARGE SCALE GENOMIC DNA]</scope>
    <source>
        <strain evidence="2 3">MI-1</strain>
    </source>
</reference>
<accession>A4J372</accession>
<dbReference type="InterPro" id="IPR013762">
    <property type="entry name" value="Integrase-like_cat_sf"/>
</dbReference>
<dbReference type="Gene3D" id="1.10.443.10">
    <property type="entry name" value="Intergrase catalytic core"/>
    <property type="match status" value="1"/>
</dbReference>
<dbReference type="RefSeq" id="WP_011877354.1">
    <property type="nucleotide sequence ID" value="NC_009253.1"/>
</dbReference>
<organism evidence="2 3">
    <name type="scientific">Desulforamulus reducens (strain ATCC BAA-1160 / DSM 100696 / MI-1)</name>
    <name type="common">Desulfotomaculum reducens</name>
    <dbReference type="NCBI Taxonomy" id="349161"/>
    <lineage>
        <taxon>Bacteria</taxon>
        <taxon>Bacillati</taxon>
        <taxon>Bacillota</taxon>
        <taxon>Clostridia</taxon>
        <taxon>Eubacteriales</taxon>
        <taxon>Peptococcaceae</taxon>
        <taxon>Desulforamulus</taxon>
    </lineage>
</organism>
<dbReference type="KEGG" id="drm:Dred_0990"/>
<dbReference type="Proteomes" id="UP000001556">
    <property type="component" value="Chromosome"/>
</dbReference>
<dbReference type="GO" id="GO:0006310">
    <property type="term" value="P:DNA recombination"/>
    <property type="evidence" value="ECO:0007669"/>
    <property type="project" value="UniProtKB-KW"/>
</dbReference>
<dbReference type="HOGENOM" id="CLU_846569_0_0_9"/>
<dbReference type="EMBL" id="CP000612">
    <property type="protein sequence ID" value="ABO49525.1"/>
    <property type="molecule type" value="Genomic_DNA"/>
</dbReference>
<keyword evidence="3" id="KW-1185">Reference proteome</keyword>
<evidence type="ECO:0000313" key="3">
    <source>
        <dbReference type="Proteomes" id="UP000001556"/>
    </source>
</evidence>
<dbReference type="AlphaFoldDB" id="A4J372"/>
<dbReference type="InterPro" id="IPR011010">
    <property type="entry name" value="DNA_brk_join_enz"/>
</dbReference>
<dbReference type="GO" id="GO:0003677">
    <property type="term" value="F:DNA binding"/>
    <property type="evidence" value="ECO:0007669"/>
    <property type="project" value="InterPro"/>
</dbReference>
<evidence type="ECO:0008006" key="4">
    <source>
        <dbReference type="Google" id="ProtNLM"/>
    </source>
</evidence>
<gene>
    <name evidence="2" type="ordered locus">Dred_0990</name>
</gene>
<dbReference type="SUPFAM" id="SSF56349">
    <property type="entry name" value="DNA breaking-rejoining enzymes"/>
    <property type="match status" value="1"/>
</dbReference>
<name>A4J372_DESRM</name>
<dbReference type="STRING" id="349161.Dred_0990"/>
<proteinExistence type="predicted"/>
<protein>
    <recommendedName>
        <fullName evidence="4">Core-binding (CB) domain-containing protein</fullName>
    </recommendedName>
</protein>
<evidence type="ECO:0000256" key="1">
    <source>
        <dbReference type="ARBA" id="ARBA00023172"/>
    </source>
</evidence>
<keyword evidence="1" id="KW-0233">DNA recombination</keyword>
<dbReference type="GO" id="GO:0015074">
    <property type="term" value="P:DNA integration"/>
    <property type="evidence" value="ECO:0007669"/>
    <property type="project" value="InterPro"/>
</dbReference>